<keyword evidence="2" id="KW-0969">Cilium</keyword>
<feature type="coiled-coil region" evidence="1">
    <location>
        <begin position="271"/>
        <end position="298"/>
    </location>
</feature>
<feature type="coiled-coil region" evidence="1">
    <location>
        <begin position="75"/>
        <end position="156"/>
    </location>
</feature>
<evidence type="ECO:0000256" key="1">
    <source>
        <dbReference type="SAM" id="Coils"/>
    </source>
</evidence>
<dbReference type="OrthoDB" id="10252730at2759"/>
<keyword evidence="1" id="KW-0175">Coiled coil</keyword>
<dbReference type="GO" id="GO:0048487">
    <property type="term" value="F:beta-tubulin binding"/>
    <property type="evidence" value="ECO:0007669"/>
    <property type="project" value="InterPro"/>
</dbReference>
<gene>
    <name evidence="2" type="ORF">QR46_2403</name>
</gene>
<dbReference type="PANTHER" id="PTHR31432:SF0">
    <property type="entry name" value="INTRAFLAGELLAR TRANSPORT PROTEIN 74 HOMOLOG"/>
    <property type="match status" value="1"/>
</dbReference>
<feature type="coiled-coil region" evidence="1">
    <location>
        <begin position="447"/>
        <end position="515"/>
    </location>
</feature>
<proteinExistence type="predicted"/>
<protein>
    <submittedName>
        <fullName evidence="2">Intraflagellar transport protein component IFT74/72 / Chromosome segregation protein SMC</fullName>
    </submittedName>
</protein>
<dbReference type="Proteomes" id="UP000070089">
    <property type="component" value="Unassembled WGS sequence"/>
</dbReference>
<dbReference type="VEuPathDB" id="GiardiaDB:QR46_2403"/>
<dbReference type="GO" id="GO:0035735">
    <property type="term" value="P:intraciliary transport involved in cilium assembly"/>
    <property type="evidence" value="ECO:0007669"/>
    <property type="project" value="TreeGrafter"/>
</dbReference>
<keyword evidence="2" id="KW-0282">Flagellum</keyword>
<keyword evidence="2" id="KW-0966">Cell projection</keyword>
<accession>A0A132NU41</accession>
<evidence type="ECO:0000313" key="3">
    <source>
        <dbReference type="Proteomes" id="UP000070089"/>
    </source>
</evidence>
<reference evidence="2 3" key="1">
    <citation type="journal article" date="2015" name="Mol. Biochem. Parasitol.">
        <title>Identification of polymorphic genes for use in assemblage B genotyping assays through comparative genomics of multiple assemblage B Giardia duodenalis isolates.</title>
        <authorList>
            <person name="Wielinga C."/>
            <person name="Thompson R.C."/>
            <person name="Monis P."/>
            <person name="Ryan U."/>
        </authorList>
    </citation>
    <scope>NUCLEOTIDE SEQUENCE [LARGE SCALE GENOMIC DNA]</scope>
    <source>
        <strain evidence="2 3">BAH15c1</strain>
    </source>
</reference>
<dbReference type="InterPro" id="IPR029602">
    <property type="entry name" value="IFT74"/>
</dbReference>
<name>A0A132NU41_GIAIN</name>
<sequence length="569" mass="63188">MNRLATGTAMHPTMTARTITRGSVQQAVGGTAAMTQVALTARPITNMGMPGTRAVGGQRQVLDLGYYTSELRNLITATNKEAEALSKQTMELQKREGQLQRQQESLQAIQREVDELQGELQDILYSQSRLSENATLEDLRAEATEAESAASKTRNEANIAYKARVDAEERLKKNEASAVHLRTEMEAQIESTLGSQAAERYRSLNDENITLKQKESELRKELQEAAAIAANAYSFCTILSNYTSGDSLSGQQGHLGMDERMGGVDTNIQKAITLHRQIRAAKRELDAYKAKIKAAESHDPEQSLKQQLRNRFRIEQTETQSLIEEIKITEGGVQQRKKLLAEIASDATVTITKEQKDLLKSVIKAEAFLTEFPNKKLALQTSIKQAQAEVVSLISRLPVPQSTIAVPGEETPGAIEAQLQQKSRELDRTTDTEMRVNAELRAYGDKVSALTDSLERLRADLREAESIENVEAEESTLKTKLTSLKAMHEEETKALDKSKSALRLMEDQLAANENAQLLRNLLDQLSANLQKKYAVELFIAQKTIESCYDEPKAKCLQLISEINNVLMGV</sequence>
<dbReference type="GO" id="GO:0005929">
    <property type="term" value="C:cilium"/>
    <property type="evidence" value="ECO:0007669"/>
    <property type="project" value="TreeGrafter"/>
</dbReference>
<dbReference type="EMBL" id="JXTI01000063">
    <property type="protein sequence ID" value="KWX13584.1"/>
    <property type="molecule type" value="Genomic_DNA"/>
</dbReference>
<dbReference type="AlphaFoldDB" id="A0A132NU41"/>
<evidence type="ECO:0000313" key="2">
    <source>
        <dbReference type="EMBL" id="KWX13584.1"/>
    </source>
</evidence>
<organism evidence="2 3">
    <name type="scientific">Giardia duodenalis assemblage B</name>
    <dbReference type="NCBI Taxonomy" id="1394984"/>
    <lineage>
        <taxon>Eukaryota</taxon>
        <taxon>Metamonada</taxon>
        <taxon>Diplomonadida</taxon>
        <taxon>Hexamitidae</taxon>
        <taxon>Giardiinae</taxon>
        <taxon>Giardia</taxon>
    </lineage>
</organism>
<dbReference type="GO" id="GO:0030992">
    <property type="term" value="C:intraciliary transport particle B"/>
    <property type="evidence" value="ECO:0007669"/>
    <property type="project" value="InterPro"/>
</dbReference>
<feature type="coiled-coil region" evidence="1">
    <location>
        <begin position="201"/>
        <end position="231"/>
    </location>
</feature>
<dbReference type="PANTHER" id="PTHR31432">
    <property type="entry name" value="INTRAFLAGELLAR TRANSPORT PROTEIN 74 HOMOLOG"/>
    <property type="match status" value="1"/>
</dbReference>
<comment type="caution">
    <text evidence="2">The sequence shown here is derived from an EMBL/GenBank/DDBJ whole genome shotgun (WGS) entry which is preliminary data.</text>
</comment>